<dbReference type="AlphaFoldDB" id="A0A1T5E9G7"/>
<feature type="transmembrane region" description="Helical" evidence="1">
    <location>
        <begin position="243"/>
        <end position="261"/>
    </location>
</feature>
<protein>
    <submittedName>
        <fullName evidence="4">Glycosyltransferase, catalytic subunit of cellulose synthase and poly-beta-1,6-N-acetylglucosamine synthase</fullName>
    </submittedName>
</protein>
<keyword evidence="1" id="KW-0812">Transmembrane</keyword>
<dbReference type="GO" id="GO:0016740">
    <property type="term" value="F:transferase activity"/>
    <property type="evidence" value="ECO:0007669"/>
    <property type="project" value="UniProtKB-KW"/>
</dbReference>
<dbReference type="InterPro" id="IPR001173">
    <property type="entry name" value="Glyco_trans_2-like"/>
</dbReference>
<evidence type="ECO:0000259" key="3">
    <source>
        <dbReference type="Pfam" id="PF13632"/>
    </source>
</evidence>
<keyword evidence="5" id="KW-1185">Reference proteome</keyword>
<feature type="transmembrane region" description="Helical" evidence="1">
    <location>
        <begin position="296"/>
        <end position="316"/>
    </location>
</feature>
<dbReference type="CDD" id="cd00761">
    <property type="entry name" value="Glyco_tranf_GTA_type"/>
    <property type="match status" value="1"/>
</dbReference>
<name>A0A1T5E9G7_9BACT</name>
<keyword evidence="1" id="KW-1133">Transmembrane helix</keyword>
<dbReference type="Gene3D" id="3.90.550.10">
    <property type="entry name" value="Spore Coat Polysaccharide Biosynthesis Protein SpsA, Chain A"/>
    <property type="match status" value="1"/>
</dbReference>
<dbReference type="PANTHER" id="PTHR43685">
    <property type="entry name" value="GLYCOSYLTRANSFERASE"/>
    <property type="match status" value="1"/>
</dbReference>
<evidence type="ECO:0000313" key="5">
    <source>
        <dbReference type="Proteomes" id="UP000190897"/>
    </source>
</evidence>
<keyword evidence="4" id="KW-0808">Transferase</keyword>
<accession>A0A1T5E9G7</accession>
<dbReference type="Pfam" id="PF13632">
    <property type="entry name" value="Glyco_trans_2_3"/>
    <property type="match status" value="1"/>
</dbReference>
<gene>
    <name evidence="4" type="ORF">SAMN05660293_02257</name>
</gene>
<sequence length="327" mass="37031">MRTANISVIIPTYRRPALLSRCLDAIRQQHCPDCSFEVLVVSDGPDEATRSLIVSLIREHPDFPLSFHELPAKKGPAAARNYGWKKGAGELIVFTDDDCIPESRWLDAYWTAYQLRNRHFIGFTGKVIVPVPARPTDYQKNVAHLSTAEFITANCACSKAALDRIGGFDEDFPIAWREDSELQFKLLKENLPIIHVAEAVICHPARAASWGTSIRDQQKSMFNALLFKKHPQLYREKIARSPVWNYYTIIISSIIAIIAFISGFNSLAITALSVWAAALILFIIKRLRGTDMSFAHRAEMIITSLVIPYLSVYWTLRGALRYKVFFL</sequence>
<keyword evidence="1" id="KW-0472">Membrane</keyword>
<dbReference type="InterPro" id="IPR029044">
    <property type="entry name" value="Nucleotide-diphossugar_trans"/>
</dbReference>
<feature type="domain" description="Glycosyltransferase 2-like" evidence="2">
    <location>
        <begin position="7"/>
        <end position="110"/>
    </location>
</feature>
<dbReference type="EMBL" id="FUZA01000002">
    <property type="protein sequence ID" value="SKB80668.1"/>
    <property type="molecule type" value="Genomic_DNA"/>
</dbReference>
<dbReference type="InterPro" id="IPR050834">
    <property type="entry name" value="Glycosyltransf_2"/>
</dbReference>
<organism evidence="4 5">
    <name type="scientific">Dyadobacter psychrophilus</name>
    <dbReference type="NCBI Taxonomy" id="651661"/>
    <lineage>
        <taxon>Bacteria</taxon>
        <taxon>Pseudomonadati</taxon>
        <taxon>Bacteroidota</taxon>
        <taxon>Cytophagia</taxon>
        <taxon>Cytophagales</taxon>
        <taxon>Spirosomataceae</taxon>
        <taxon>Dyadobacter</taxon>
    </lineage>
</organism>
<evidence type="ECO:0000313" key="4">
    <source>
        <dbReference type="EMBL" id="SKB80668.1"/>
    </source>
</evidence>
<feature type="domain" description="Glycosyltransferase 2-like" evidence="3">
    <location>
        <begin position="146"/>
        <end position="282"/>
    </location>
</feature>
<dbReference type="Proteomes" id="UP000190897">
    <property type="component" value="Unassembled WGS sequence"/>
</dbReference>
<reference evidence="5" key="1">
    <citation type="submission" date="2017-02" db="EMBL/GenBank/DDBJ databases">
        <authorList>
            <person name="Varghese N."/>
            <person name="Submissions S."/>
        </authorList>
    </citation>
    <scope>NUCLEOTIDE SEQUENCE [LARGE SCALE GENOMIC DNA]</scope>
    <source>
        <strain evidence="5">DSM 22270</strain>
    </source>
</reference>
<evidence type="ECO:0000259" key="2">
    <source>
        <dbReference type="Pfam" id="PF00535"/>
    </source>
</evidence>
<proteinExistence type="predicted"/>
<dbReference type="SUPFAM" id="SSF53448">
    <property type="entry name" value="Nucleotide-diphospho-sugar transferases"/>
    <property type="match status" value="1"/>
</dbReference>
<feature type="transmembrane region" description="Helical" evidence="1">
    <location>
        <begin position="267"/>
        <end position="284"/>
    </location>
</feature>
<evidence type="ECO:0000256" key="1">
    <source>
        <dbReference type="SAM" id="Phobius"/>
    </source>
</evidence>
<dbReference type="STRING" id="651661.SAMN05660293_02257"/>
<dbReference type="PANTHER" id="PTHR43685:SF3">
    <property type="entry name" value="SLR2126 PROTEIN"/>
    <property type="match status" value="1"/>
</dbReference>
<dbReference type="RefSeq" id="WP_229208365.1">
    <property type="nucleotide sequence ID" value="NZ_FUZA01000002.1"/>
</dbReference>
<dbReference type="Pfam" id="PF00535">
    <property type="entry name" value="Glycos_transf_2"/>
    <property type="match status" value="1"/>
</dbReference>